<sequence>MSSPSSSVSLLAIVAIFCLLCKCCISAPHPCCPGSQKVVSLMANYVGTFAHSFSKSSLCSDAQSVAGTLKGQLIGCSKGGDAILLADIEASLANHSSVHSPCAHSLGFVRAMFAIAASASSHASNNNEWQALNAEFGQQISEIDSKCAEFGIGIAKVPFDGPKGGHSQRNVPGTDSVISMPGLTGSHKQ</sequence>
<evidence type="ECO:0000256" key="2">
    <source>
        <dbReference type="SAM" id="SignalP"/>
    </source>
</evidence>
<dbReference type="Proteomes" id="UP001620645">
    <property type="component" value="Unassembled WGS sequence"/>
</dbReference>
<feature type="region of interest" description="Disordered" evidence="1">
    <location>
        <begin position="161"/>
        <end position="189"/>
    </location>
</feature>
<gene>
    <name evidence="3" type="ORF">niasHS_008950</name>
</gene>
<evidence type="ECO:0000313" key="4">
    <source>
        <dbReference type="Proteomes" id="UP001620645"/>
    </source>
</evidence>
<organism evidence="3 4">
    <name type="scientific">Heterodera schachtii</name>
    <name type="common">Sugarbeet cyst nematode worm</name>
    <name type="synonym">Tylenchus schachtii</name>
    <dbReference type="NCBI Taxonomy" id="97005"/>
    <lineage>
        <taxon>Eukaryota</taxon>
        <taxon>Metazoa</taxon>
        <taxon>Ecdysozoa</taxon>
        <taxon>Nematoda</taxon>
        <taxon>Chromadorea</taxon>
        <taxon>Rhabditida</taxon>
        <taxon>Tylenchina</taxon>
        <taxon>Tylenchomorpha</taxon>
        <taxon>Tylenchoidea</taxon>
        <taxon>Heteroderidae</taxon>
        <taxon>Heteroderinae</taxon>
        <taxon>Heterodera</taxon>
    </lineage>
</organism>
<comment type="caution">
    <text evidence="3">The sequence shown here is derived from an EMBL/GenBank/DDBJ whole genome shotgun (WGS) entry which is preliminary data.</text>
</comment>
<dbReference type="AlphaFoldDB" id="A0ABD2JDN2"/>
<feature type="chain" id="PRO_5044847481" description="Gland protein" evidence="2">
    <location>
        <begin position="27"/>
        <end position="189"/>
    </location>
</feature>
<evidence type="ECO:0000256" key="1">
    <source>
        <dbReference type="SAM" id="MobiDB-lite"/>
    </source>
</evidence>
<proteinExistence type="predicted"/>
<evidence type="ECO:0000313" key="3">
    <source>
        <dbReference type="EMBL" id="KAL3088731.1"/>
    </source>
</evidence>
<feature type="compositionally biased region" description="Polar residues" evidence="1">
    <location>
        <begin position="167"/>
        <end position="177"/>
    </location>
</feature>
<evidence type="ECO:0008006" key="5">
    <source>
        <dbReference type="Google" id="ProtNLM"/>
    </source>
</evidence>
<feature type="signal peptide" evidence="2">
    <location>
        <begin position="1"/>
        <end position="26"/>
    </location>
</feature>
<keyword evidence="2" id="KW-0732">Signal</keyword>
<reference evidence="3 4" key="1">
    <citation type="submission" date="2024-10" db="EMBL/GenBank/DDBJ databases">
        <authorList>
            <person name="Kim D."/>
        </authorList>
    </citation>
    <scope>NUCLEOTIDE SEQUENCE [LARGE SCALE GENOMIC DNA]</scope>
    <source>
        <strain evidence="3">Taebaek</strain>
    </source>
</reference>
<protein>
    <recommendedName>
        <fullName evidence="5">Gland protein</fullName>
    </recommendedName>
</protein>
<accession>A0ABD2JDN2</accession>
<keyword evidence="4" id="KW-1185">Reference proteome</keyword>
<name>A0ABD2JDN2_HETSC</name>
<dbReference type="EMBL" id="JBICCN010000156">
    <property type="protein sequence ID" value="KAL3088731.1"/>
    <property type="molecule type" value="Genomic_DNA"/>
</dbReference>